<feature type="domain" description="Protein kinase" evidence="1">
    <location>
        <begin position="1"/>
        <end position="185"/>
    </location>
</feature>
<sequence length="212" mass="24737">MEYCEEGQLDQWLAVQRQAVSDDVMENLFRFSRDIAHGMQYLASKKIVHNRLAARNIFLKAVMEVRIAGFGSEVNEDDGSHEQSEEKKTARIPIKWAAPEVLMNKRGTEKSDVWSYGIVLWEIFSMGRPTAVFQHAFCRPWPKILGGYRMDKPEFCDDIHYQVMRDCWQHKPNKRPTFHTIHSTLSKQFTNRTDAGFYYDTSGIENALNKKR</sequence>
<dbReference type="GO" id="GO:0043235">
    <property type="term" value="C:receptor complex"/>
    <property type="evidence" value="ECO:0007669"/>
    <property type="project" value="TreeGrafter"/>
</dbReference>
<gene>
    <name evidence="2" type="ORF">C0Q70_17559</name>
</gene>
<dbReference type="GO" id="GO:0005886">
    <property type="term" value="C:plasma membrane"/>
    <property type="evidence" value="ECO:0007669"/>
    <property type="project" value="TreeGrafter"/>
</dbReference>
<dbReference type="Pfam" id="PF07714">
    <property type="entry name" value="PK_Tyr_Ser-Thr"/>
    <property type="match status" value="1"/>
</dbReference>
<dbReference type="PANTHER" id="PTHR24416">
    <property type="entry name" value="TYROSINE-PROTEIN KINASE RECEPTOR"/>
    <property type="match status" value="1"/>
</dbReference>
<dbReference type="SUPFAM" id="SSF56112">
    <property type="entry name" value="Protein kinase-like (PK-like)"/>
    <property type="match status" value="1"/>
</dbReference>
<dbReference type="InterPro" id="IPR001245">
    <property type="entry name" value="Ser-Thr/Tyr_kinase_cat_dom"/>
</dbReference>
<proteinExistence type="predicted"/>
<dbReference type="AlphaFoldDB" id="A0A2T7NKR0"/>
<dbReference type="EMBL" id="PZQS01000011">
    <property type="protein sequence ID" value="PVD21758.1"/>
    <property type="molecule type" value="Genomic_DNA"/>
</dbReference>
<organism evidence="2 3">
    <name type="scientific">Pomacea canaliculata</name>
    <name type="common">Golden apple snail</name>
    <dbReference type="NCBI Taxonomy" id="400727"/>
    <lineage>
        <taxon>Eukaryota</taxon>
        <taxon>Metazoa</taxon>
        <taxon>Spiralia</taxon>
        <taxon>Lophotrochozoa</taxon>
        <taxon>Mollusca</taxon>
        <taxon>Gastropoda</taxon>
        <taxon>Caenogastropoda</taxon>
        <taxon>Architaenioglossa</taxon>
        <taxon>Ampullarioidea</taxon>
        <taxon>Ampullariidae</taxon>
        <taxon>Pomacea</taxon>
    </lineage>
</organism>
<dbReference type="FunFam" id="1.10.510.10:FF:001927">
    <property type="entry name" value="Receptor protein-tyrosine kinase"/>
    <property type="match status" value="1"/>
</dbReference>
<dbReference type="PRINTS" id="PR00109">
    <property type="entry name" value="TYRKINASE"/>
</dbReference>
<dbReference type="GO" id="GO:0007169">
    <property type="term" value="P:cell surface receptor protein tyrosine kinase signaling pathway"/>
    <property type="evidence" value="ECO:0007669"/>
    <property type="project" value="TreeGrafter"/>
</dbReference>
<reference evidence="2 3" key="1">
    <citation type="submission" date="2018-04" db="EMBL/GenBank/DDBJ databases">
        <title>The genome of golden apple snail Pomacea canaliculata provides insight into stress tolerance and invasive adaptation.</title>
        <authorList>
            <person name="Liu C."/>
            <person name="Liu B."/>
            <person name="Ren Y."/>
            <person name="Zhang Y."/>
            <person name="Wang H."/>
            <person name="Li S."/>
            <person name="Jiang F."/>
            <person name="Yin L."/>
            <person name="Zhang G."/>
            <person name="Qian W."/>
            <person name="Fan W."/>
        </authorList>
    </citation>
    <scope>NUCLEOTIDE SEQUENCE [LARGE SCALE GENOMIC DNA]</scope>
    <source>
        <strain evidence="2">SZHN2017</strain>
        <tissue evidence="2">Muscle</tissue>
    </source>
</reference>
<accession>A0A2T7NKR0</accession>
<dbReference type="PANTHER" id="PTHR24416:SF600">
    <property type="entry name" value="PDGF- AND VEGF-RECEPTOR RELATED, ISOFORM J"/>
    <property type="match status" value="1"/>
</dbReference>
<dbReference type="Gene3D" id="1.10.510.10">
    <property type="entry name" value="Transferase(Phosphotransferase) domain 1"/>
    <property type="match status" value="1"/>
</dbReference>
<evidence type="ECO:0000313" key="2">
    <source>
        <dbReference type="EMBL" id="PVD21758.1"/>
    </source>
</evidence>
<evidence type="ECO:0000313" key="3">
    <source>
        <dbReference type="Proteomes" id="UP000245119"/>
    </source>
</evidence>
<comment type="caution">
    <text evidence="2">The sequence shown here is derived from an EMBL/GenBank/DDBJ whole genome shotgun (WGS) entry which is preliminary data.</text>
</comment>
<dbReference type="GO" id="GO:0004714">
    <property type="term" value="F:transmembrane receptor protein tyrosine kinase activity"/>
    <property type="evidence" value="ECO:0007669"/>
    <property type="project" value="TreeGrafter"/>
</dbReference>
<evidence type="ECO:0000259" key="1">
    <source>
        <dbReference type="PROSITE" id="PS50011"/>
    </source>
</evidence>
<keyword evidence="3" id="KW-1185">Reference proteome</keyword>
<dbReference type="InterPro" id="IPR011009">
    <property type="entry name" value="Kinase-like_dom_sf"/>
</dbReference>
<dbReference type="InterPro" id="IPR050122">
    <property type="entry name" value="RTK"/>
</dbReference>
<dbReference type="OrthoDB" id="6106621at2759"/>
<dbReference type="PROSITE" id="PS50011">
    <property type="entry name" value="PROTEIN_KINASE_DOM"/>
    <property type="match status" value="1"/>
</dbReference>
<name>A0A2T7NKR0_POMCA</name>
<dbReference type="STRING" id="400727.A0A2T7NKR0"/>
<protein>
    <recommendedName>
        <fullName evidence="1">Protein kinase domain-containing protein</fullName>
    </recommendedName>
</protein>
<dbReference type="Proteomes" id="UP000245119">
    <property type="component" value="Linkage Group LG11"/>
</dbReference>
<dbReference type="InterPro" id="IPR000719">
    <property type="entry name" value="Prot_kinase_dom"/>
</dbReference>
<dbReference type="GO" id="GO:0005524">
    <property type="term" value="F:ATP binding"/>
    <property type="evidence" value="ECO:0007669"/>
    <property type="project" value="InterPro"/>
</dbReference>